<name>A0A221M8B9_9BACI</name>
<dbReference type="Pfam" id="PF01503">
    <property type="entry name" value="PRA-PH"/>
    <property type="match status" value="1"/>
</dbReference>
<dbReference type="GO" id="GO:0016787">
    <property type="term" value="F:hydrolase activity"/>
    <property type="evidence" value="ECO:0007669"/>
    <property type="project" value="UniProtKB-KW"/>
</dbReference>
<dbReference type="SUPFAM" id="SSF101386">
    <property type="entry name" value="all-alpha NTP pyrophosphatases"/>
    <property type="match status" value="1"/>
</dbReference>
<accession>A0A221M8B9</accession>
<protein>
    <submittedName>
        <fullName evidence="1">Phosphoribosyl-ATP pyrophosphohydrolase</fullName>
    </submittedName>
</protein>
<proteinExistence type="predicted"/>
<organism evidence="1 2">
    <name type="scientific">Virgibacillus necropolis</name>
    <dbReference type="NCBI Taxonomy" id="163877"/>
    <lineage>
        <taxon>Bacteria</taxon>
        <taxon>Bacillati</taxon>
        <taxon>Bacillota</taxon>
        <taxon>Bacilli</taxon>
        <taxon>Bacillales</taxon>
        <taxon>Bacillaceae</taxon>
        <taxon>Virgibacillus</taxon>
    </lineage>
</organism>
<dbReference type="RefSeq" id="WP_089530458.1">
    <property type="nucleotide sequence ID" value="NZ_CP022437.1"/>
</dbReference>
<evidence type="ECO:0000313" key="2">
    <source>
        <dbReference type="Proteomes" id="UP000204391"/>
    </source>
</evidence>
<gene>
    <name evidence="1" type="ORF">CFK40_02160</name>
</gene>
<dbReference type="OrthoDB" id="9813491at2"/>
<dbReference type="CDD" id="cd11532">
    <property type="entry name" value="NTP-PPase_COG4997"/>
    <property type="match status" value="1"/>
</dbReference>
<dbReference type="Proteomes" id="UP000204391">
    <property type="component" value="Chromosome"/>
</dbReference>
<dbReference type="AlphaFoldDB" id="A0A221M8B9"/>
<keyword evidence="2" id="KW-1185">Reference proteome</keyword>
<evidence type="ECO:0000313" key="1">
    <source>
        <dbReference type="EMBL" id="ASN03888.1"/>
    </source>
</evidence>
<dbReference type="EMBL" id="CP022437">
    <property type="protein sequence ID" value="ASN03888.1"/>
    <property type="molecule type" value="Genomic_DNA"/>
</dbReference>
<dbReference type="InterPro" id="IPR038735">
    <property type="entry name" value="MSMEG_1276-like_NTP-PPase_dom"/>
</dbReference>
<keyword evidence="1" id="KW-0378">Hydrolase</keyword>
<sequence>MPTYNKLIRDKIPAIIKMTGKNANTTILSDDDYVKELKKKTKEELQEYLEADNDQDALEELADLLELIHSLATVHGSGIKEVEKIREQKADQRGGFKEKVFLTDVE</sequence>
<reference evidence="1 2" key="1">
    <citation type="journal article" date="2003" name="Int. J. Syst. Evol. Microbiol.">
        <title>Virgibacillus carmonensis sp. nov., Virgibacillus necropolis sp. nov. and Virgibacillus picturae sp. nov., three novel species isolated from deteriorated mural paintings, transfer of the species of the genus salibacillus to Virgibacillus, as Virgibacillus marismortui comb. nov. and Virgibacillus salexigens comb. nov., and emended description of the genus Virgibacillus.</title>
        <authorList>
            <person name="Heyrman J."/>
            <person name="Logan N.A."/>
            <person name="Busse H.J."/>
            <person name="Balcaen A."/>
            <person name="Lebbe L."/>
            <person name="Rodriguez-Diaz M."/>
            <person name="Swings J."/>
            <person name="De Vos P."/>
        </authorList>
    </citation>
    <scope>NUCLEOTIDE SEQUENCE [LARGE SCALE GENOMIC DNA]</scope>
    <source>
        <strain evidence="1 2">LMG 19488</strain>
    </source>
</reference>
<dbReference type="InterPro" id="IPR021130">
    <property type="entry name" value="PRib-ATP_PPHydrolase-like"/>
</dbReference>
<dbReference type="KEGG" id="vne:CFK40_02160"/>